<dbReference type="EMBL" id="CALSGD010001620">
    <property type="protein sequence ID" value="CAH7400638.1"/>
    <property type="molecule type" value="Genomic_DNA"/>
</dbReference>
<comment type="caution">
    <text evidence="4">The sequence shown here is derived from an EMBL/GenBank/DDBJ whole genome shotgun (WGS) entry which is preliminary data.</text>
</comment>
<feature type="compositionally biased region" description="Basic and acidic residues" evidence="1">
    <location>
        <begin position="158"/>
        <end position="168"/>
    </location>
</feature>
<evidence type="ECO:0000256" key="2">
    <source>
        <dbReference type="SAM" id="Phobius"/>
    </source>
</evidence>
<keyword evidence="2" id="KW-0472">Membrane</keyword>
<dbReference type="AlphaFoldDB" id="A0AAV0AC35"/>
<gene>
    <name evidence="4" type="primary">2900092C05Rik</name>
    <name evidence="4" type="ORF">PHOROB_LOCUS16659</name>
</gene>
<protein>
    <submittedName>
        <fullName evidence="4">2900092C05Rik protein</fullName>
    </submittedName>
</protein>
<evidence type="ECO:0000313" key="5">
    <source>
        <dbReference type="Proteomes" id="UP001152836"/>
    </source>
</evidence>
<evidence type="ECO:0000256" key="3">
    <source>
        <dbReference type="SAM" id="SignalP"/>
    </source>
</evidence>
<reference evidence="4" key="1">
    <citation type="submission" date="2022-06" db="EMBL/GenBank/DDBJ databases">
        <authorList>
            <person name="Andreotti S."/>
            <person name="Wyler E."/>
        </authorList>
    </citation>
    <scope>NUCLEOTIDE SEQUENCE</scope>
</reference>
<dbReference type="PANTHER" id="PTHR38000">
    <property type="entry name" value="RIKEN CDNA 2900092C05"/>
    <property type="match status" value="1"/>
</dbReference>
<feature type="signal peptide" evidence="3">
    <location>
        <begin position="1"/>
        <end position="28"/>
    </location>
</feature>
<keyword evidence="2" id="KW-1133">Transmembrane helix</keyword>
<feature type="compositionally biased region" description="Polar residues" evidence="1">
    <location>
        <begin position="195"/>
        <end position="206"/>
    </location>
</feature>
<dbReference type="PANTHER" id="PTHR38000:SF1">
    <property type="entry name" value="RIKEN CDNA 2900092C05 GENE"/>
    <property type="match status" value="1"/>
</dbReference>
<accession>A0AAV0AC35</accession>
<feature type="region of interest" description="Disordered" evidence="1">
    <location>
        <begin position="144"/>
        <end position="211"/>
    </location>
</feature>
<organism evidence="4 5">
    <name type="scientific">Phodopus roborovskii</name>
    <name type="common">Roborovski's desert hamster</name>
    <name type="synonym">Cricetulus roborovskii</name>
    <dbReference type="NCBI Taxonomy" id="109678"/>
    <lineage>
        <taxon>Eukaryota</taxon>
        <taxon>Metazoa</taxon>
        <taxon>Chordata</taxon>
        <taxon>Craniata</taxon>
        <taxon>Vertebrata</taxon>
        <taxon>Euteleostomi</taxon>
        <taxon>Mammalia</taxon>
        <taxon>Eutheria</taxon>
        <taxon>Euarchontoglires</taxon>
        <taxon>Glires</taxon>
        <taxon>Rodentia</taxon>
        <taxon>Myomorpha</taxon>
        <taxon>Muroidea</taxon>
        <taxon>Cricetidae</taxon>
        <taxon>Cricetinae</taxon>
        <taxon>Phodopus</taxon>
    </lineage>
</organism>
<dbReference type="Pfam" id="PF17686">
    <property type="entry name" value="DUF5534"/>
    <property type="match status" value="1"/>
</dbReference>
<name>A0AAV0AC35_PHORO</name>
<feature type="compositionally biased region" description="Acidic residues" evidence="1">
    <location>
        <begin position="147"/>
        <end position="157"/>
    </location>
</feature>
<proteinExistence type="predicted"/>
<sequence>MDKVQISPFLFWFLLECLLHVCLPYADGLYPAGETAGLPGSRQLQTPTAPIGQPKGMFSILQPTMVTTKYTNRPNPKFPESRTDKAIIPRRPGLVHVISVSSISFAIALICGLMISYMIYRLVKAEEKQQLAMLYENVEIPLLDEKEASEDEGQDESSEPHSENEELGKFISSVIRTKRRENILKKQPKGDQNLPKENTSESSNYTEKMDNYYKMEKDEKWGYL</sequence>
<evidence type="ECO:0000256" key="1">
    <source>
        <dbReference type="SAM" id="MobiDB-lite"/>
    </source>
</evidence>
<feature type="transmembrane region" description="Helical" evidence="2">
    <location>
        <begin position="94"/>
        <end position="120"/>
    </location>
</feature>
<evidence type="ECO:0000313" key="4">
    <source>
        <dbReference type="EMBL" id="CAH7400638.1"/>
    </source>
</evidence>
<keyword evidence="3" id="KW-0732">Signal</keyword>
<keyword evidence="5" id="KW-1185">Reference proteome</keyword>
<dbReference type="Proteomes" id="UP001152836">
    <property type="component" value="Unassembled WGS sequence"/>
</dbReference>
<dbReference type="InterPro" id="IPR037549">
    <property type="entry name" value="C19orf18"/>
</dbReference>
<keyword evidence="2" id="KW-0812">Transmembrane</keyword>
<feature type="chain" id="PRO_5043538481" evidence="3">
    <location>
        <begin position="29"/>
        <end position="224"/>
    </location>
</feature>